<organism evidence="2 3">
    <name type="scientific">Elysia marginata</name>
    <dbReference type="NCBI Taxonomy" id="1093978"/>
    <lineage>
        <taxon>Eukaryota</taxon>
        <taxon>Metazoa</taxon>
        <taxon>Spiralia</taxon>
        <taxon>Lophotrochozoa</taxon>
        <taxon>Mollusca</taxon>
        <taxon>Gastropoda</taxon>
        <taxon>Heterobranchia</taxon>
        <taxon>Euthyneura</taxon>
        <taxon>Panpulmonata</taxon>
        <taxon>Sacoglossa</taxon>
        <taxon>Placobranchoidea</taxon>
        <taxon>Plakobranchidae</taxon>
        <taxon>Elysia</taxon>
    </lineage>
</organism>
<comment type="caution">
    <text evidence="2">The sequence shown here is derived from an EMBL/GenBank/DDBJ whole genome shotgun (WGS) entry which is preliminary data.</text>
</comment>
<evidence type="ECO:0000313" key="2">
    <source>
        <dbReference type="EMBL" id="GFR92894.1"/>
    </source>
</evidence>
<sequence length="74" mass="8142">SVGLASGSSSQDCFINVSSCTNKNNSNNNNNNNNNNYNPRHDVVQDTNCPVERGPGVRILVPARLHQCLQHHQQ</sequence>
<dbReference type="EMBL" id="BMAT01012463">
    <property type="protein sequence ID" value="GFR92894.1"/>
    <property type="molecule type" value="Genomic_DNA"/>
</dbReference>
<gene>
    <name evidence="2" type="ORF">ElyMa_006212500</name>
</gene>
<feature type="compositionally biased region" description="Low complexity" evidence="1">
    <location>
        <begin position="22"/>
        <end position="38"/>
    </location>
</feature>
<dbReference type="Proteomes" id="UP000762676">
    <property type="component" value="Unassembled WGS sequence"/>
</dbReference>
<reference evidence="2 3" key="1">
    <citation type="journal article" date="2021" name="Elife">
        <title>Chloroplast acquisition without the gene transfer in kleptoplastic sea slugs, Plakobranchus ocellatus.</title>
        <authorList>
            <person name="Maeda T."/>
            <person name="Takahashi S."/>
            <person name="Yoshida T."/>
            <person name="Shimamura S."/>
            <person name="Takaki Y."/>
            <person name="Nagai Y."/>
            <person name="Toyoda A."/>
            <person name="Suzuki Y."/>
            <person name="Arimoto A."/>
            <person name="Ishii H."/>
            <person name="Satoh N."/>
            <person name="Nishiyama T."/>
            <person name="Hasebe M."/>
            <person name="Maruyama T."/>
            <person name="Minagawa J."/>
            <person name="Obokata J."/>
            <person name="Shigenobu S."/>
        </authorList>
    </citation>
    <scope>NUCLEOTIDE SEQUENCE [LARGE SCALE GENOMIC DNA]</scope>
</reference>
<evidence type="ECO:0000313" key="3">
    <source>
        <dbReference type="Proteomes" id="UP000762676"/>
    </source>
</evidence>
<evidence type="ECO:0000256" key="1">
    <source>
        <dbReference type="SAM" id="MobiDB-lite"/>
    </source>
</evidence>
<name>A0AAV4H5A5_9GAST</name>
<feature type="non-terminal residue" evidence="2">
    <location>
        <position position="1"/>
    </location>
</feature>
<keyword evidence="3" id="KW-1185">Reference proteome</keyword>
<accession>A0AAV4H5A5</accession>
<proteinExistence type="predicted"/>
<dbReference type="AlphaFoldDB" id="A0AAV4H5A5"/>
<feature type="region of interest" description="Disordered" evidence="1">
    <location>
        <begin position="21"/>
        <end position="48"/>
    </location>
</feature>
<protein>
    <submittedName>
        <fullName evidence="2">Uncharacterized protein</fullName>
    </submittedName>
</protein>